<proteinExistence type="predicted"/>
<dbReference type="Proteomes" id="UP001500368">
    <property type="component" value="Unassembled WGS sequence"/>
</dbReference>
<dbReference type="EMBL" id="BAABLW010000007">
    <property type="protein sequence ID" value="GAA4924040.1"/>
    <property type="molecule type" value="Genomic_DNA"/>
</dbReference>
<dbReference type="RefSeq" id="WP_345478012.1">
    <property type="nucleotide sequence ID" value="NZ_BAABLW010000007.1"/>
</dbReference>
<protein>
    <submittedName>
        <fullName evidence="1">Uncharacterized protein</fullName>
    </submittedName>
</protein>
<comment type="caution">
    <text evidence="1">The sequence shown here is derived from an EMBL/GenBank/DDBJ whole genome shotgun (WGS) entry which is preliminary data.</text>
</comment>
<gene>
    <name evidence="1" type="ORF">GCM10025790_21540</name>
</gene>
<name>A0ABP9G0B6_9MICC</name>
<organism evidence="1 2">
    <name type="scientific">Nesterenkonia rhizosphaerae</name>
    <dbReference type="NCBI Taxonomy" id="1348272"/>
    <lineage>
        <taxon>Bacteria</taxon>
        <taxon>Bacillati</taxon>
        <taxon>Actinomycetota</taxon>
        <taxon>Actinomycetes</taxon>
        <taxon>Micrococcales</taxon>
        <taxon>Micrococcaceae</taxon>
        <taxon>Nesterenkonia</taxon>
    </lineage>
</organism>
<accession>A0ABP9G0B6</accession>
<reference evidence="2" key="1">
    <citation type="journal article" date="2019" name="Int. J. Syst. Evol. Microbiol.">
        <title>The Global Catalogue of Microorganisms (GCM) 10K type strain sequencing project: providing services to taxonomists for standard genome sequencing and annotation.</title>
        <authorList>
            <consortium name="The Broad Institute Genomics Platform"/>
            <consortium name="The Broad Institute Genome Sequencing Center for Infectious Disease"/>
            <person name="Wu L."/>
            <person name="Ma J."/>
        </authorList>
    </citation>
    <scope>NUCLEOTIDE SEQUENCE [LARGE SCALE GENOMIC DNA]</scope>
    <source>
        <strain evidence="2">JCM 19129</strain>
    </source>
</reference>
<evidence type="ECO:0000313" key="1">
    <source>
        <dbReference type="EMBL" id="GAA4924040.1"/>
    </source>
</evidence>
<keyword evidence="2" id="KW-1185">Reference proteome</keyword>
<sequence>MVSITAATSLNGIRVNTFDGRAAWCDGQRLLGDKDIVRAAYAAIINGSIIPVSGEHYAAGLSPEGVAAALHAWDPASTIMVQGPSMPTSCGELTLEMSDADFAVSPG</sequence>
<evidence type="ECO:0000313" key="2">
    <source>
        <dbReference type="Proteomes" id="UP001500368"/>
    </source>
</evidence>